<dbReference type="PROSITE" id="PS51257">
    <property type="entry name" value="PROKAR_LIPOPROTEIN"/>
    <property type="match status" value="1"/>
</dbReference>
<reference evidence="2 3" key="1">
    <citation type="submission" date="2019-04" db="EMBL/GenBank/DDBJ databases">
        <title>Chitiniphilus eburnea sp. nov., a novel chitinolytic bacterium isolated from aquaculture sludge.</title>
        <authorList>
            <person name="Sheng M."/>
        </authorList>
    </citation>
    <scope>NUCLEOTIDE SEQUENCE [LARGE SCALE GENOMIC DNA]</scope>
    <source>
        <strain evidence="2 3">HX-2-15</strain>
    </source>
</reference>
<dbReference type="OrthoDB" id="5523946at2"/>
<dbReference type="AlphaFoldDB" id="A0A4V5MRT6"/>
<accession>A0A4V5MRT6</accession>
<gene>
    <name evidence="2" type="ORF">FAZ21_04495</name>
</gene>
<dbReference type="Proteomes" id="UP000310016">
    <property type="component" value="Unassembled WGS sequence"/>
</dbReference>
<evidence type="ECO:0008006" key="4">
    <source>
        <dbReference type="Google" id="ProtNLM"/>
    </source>
</evidence>
<dbReference type="EMBL" id="SUMF01000002">
    <property type="protein sequence ID" value="TJZ77588.1"/>
    <property type="molecule type" value="Genomic_DNA"/>
</dbReference>
<name>A0A4V5MRT6_9NEIS</name>
<feature type="chain" id="PRO_5020687108" description="Flagellar biosynthesis protein" evidence="1">
    <location>
        <begin position="23"/>
        <end position="215"/>
    </location>
</feature>
<dbReference type="RefSeq" id="WP_136772062.1">
    <property type="nucleotide sequence ID" value="NZ_SUMF01000002.1"/>
</dbReference>
<evidence type="ECO:0000313" key="2">
    <source>
        <dbReference type="EMBL" id="TJZ77588.1"/>
    </source>
</evidence>
<protein>
    <recommendedName>
        <fullName evidence="4">Flagellar biosynthesis protein</fullName>
    </recommendedName>
</protein>
<evidence type="ECO:0000256" key="1">
    <source>
        <dbReference type="SAM" id="SignalP"/>
    </source>
</evidence>
<organism evidence="2 3">
    <name type="scientific">Chitiniphilus eburneus</name>
    <dbReference type="NCBI Taxonomy" id="2571148"/>
    <lineage>
        <taxon>Bacteria</taxon>
        <taxon>Pseudomonadati</taxon>
        <taxon>Pseudomonadota</taxon>
        <taxon>Betaproteobacteria</taxon>
        <taxon>Neisseriales</taxon>
        <taxon>Chitinibacteraceae</taxon>
        <taxon>Chitiniphilus</taxon>
    </lineage>
</organism>
<proteinExistence type="predicted"/>
<keyword evidence="3" id="KW-1185">Reference proteome</keyword>
<feature type="signal peptide" evidence="1">
    <location>
        <begin position="1"/>
        <end position="22"/>
    </location>
</feature>
<evidence type="ECO:0000313" key="3">
    <source>
        <dbReference type="Proteomes" id="UP000310016"/>
    </source>
</evidence>
<keyword evidence="1" id="KW-0732">Signal</keyword>
<sequence>MNRKSVWGALALLVLLTGCATSRSVVSIPAGEIKPAQVANGKTVYFASLTDARVFEAKPKEPNIPSLDPSESQSAEIQARAIARKRNGYGKALGDILLPADETAPALVRKSLEKAFVEQGYTVITDPTQVKPDTFVVDVAVTKMWAWMNPGFMALTLSAEVATDLKIKQAEQARSESLAVKESAQFQTGMESNWVEVVQKALAAFTEQAKQKLAQ</sequence>
<comment type="caution">
    <text evidence="2">The sequence shown here is derived from an EMBL/GenBank/DDBJ whole genome shotgun (WGS) entry which is preliminary data.</text>
</comment>